<accession>A0A127EH76</accession>
<evidence type="ECO:0008006" key="3">
    <source>
        <dbReference type="Google" id="ProtNLM"/>
    </source>
</evidence>
<dbReference type="Proteomes" id="UP000070260">
    <property type="component" value="Chromosome"/>
</dbReference>
<evidence type="ECO:0000313" key="2">
    <source>
        <dbReference type="Proteomes" id="UP000070260"/>
    </source>
</evidence>
<proteinExistence type="predicted"/>
<evidence type="ECO:0000313" key="1">
    <source>
        <dbReference type="EMBL" id="AMN35288.1"/>
    </source>
</evidence>
<gene>
    <name evidence="1" type="ORF">JFP838_05835</name>
</gene>
<dbReference type="EMBL" id="CP010994">
    <property type="protein sequence ID" value="AMN35288.1"/>
    <property type="molecule type" value="Genomic_DNA"/>
</dbReference>
<reference evidence="1 2" key="1">
    <citation type="journal article" date="2016" name="PLoS ONE">
        <title>Plasmid Characterization and Chromosome Analysis of Two netF+ Clostridium perfringens Isolates Associated with Foal and Canine Necrotizing Enteritis.</title>
        <authorList>
            <person name="Mehdizadeh Gohari I."/>
            <person name="Kropinski A.M."/>
            <person name="Weese S.J."/>
            <person name="Parreira V.R."/>
            <person name="Whitehead A.E."/>
            <person name="Boerlin P."/>
            <person name="Prescott J.F."/>
        </authorList>
    </citation>
    <scope>NUCLEOTIDE SEQUENCE [LARGE SCALE GENOMIC DNA]</scope>
    <source>
        <strain evidence="1 2">JP838</strain>
    </source>
</reference>
<protein>
    <recommendedName>
        <fullName evidence="3">YokE-like PH domain-containing protein</fullName>
    </recommendedName>
</protein>
<organism evidence="1 2">
    <name type="scientific">Clostridium perfringens</name>
    <dbReference type="NCBI Taxonomy" id="1502"/>
    <lineage>
        <taxon>Bacteria</taxon>
        <taxon>Bacillati</taxon>
        <taxon>Bacillota</taxon>
        <taxon>Clostridia</taxon>
        <taxon>Eubacteriales</taxon>
        <taxon>Clostridiaceae</taxon>
        <taxon>Clostridium</taxon>
    </lineage>
</organism>
<dbReference type="RefSeq" id="WP_061427245.1">
    <property type="nucleotide sequence ID" value="NZ_CATNZO010000001.1"/>
</dbReference>
<name>A0A127EH76_CLOPF</name>
<dbReference type="PATRIC" id="fig|1502.177.peg.1175"/>
<sequence>MFKLNLKEEDILMKITVMKQVSNKDAAINFISNLVTRAGGDVAYKVNLIVTKDSLYLEHVGHASLGYAEETREVDQIPFEDLKEFSVTTKDNNEEVKIVTSNKEFNLFRDNSKGDNLALTMAKVVEDLK</sequence>
<dbReference type="AlphaFoldDB" id="A0A127EH76"/>
<dbReference type="OrthoDB" id="1935877at2"/>